<dbReference type="InterPro" id="IPR011047">
    <property type="entry name" value="Quinoprotein_ADH-like_sf"/>
</dbReference>
<protein>
    <submittedName>
        <fullName evidence="1">Uncharacterized protein</fullName>
    </submittedName>
</protein>
<sequence length="304" mass="34096">MKSTKLPPSEMNKLNRLLSFIYYQSNIWKTMKIHTTITMLIFFVVGLQPIYGSNSPDTLRFEGLLTKEILKNTDINGTLLNDLDVTRNHHILLATGTQFYLLGWGGIQPLGGVFDGHINAFTINKEGFVVAIHNQDLCYLDNNDNLSKILTLPNTNMGVVAGDSLLYVYDKDPISRCNFYVVFKGGRYIKLFTSPVPVTAVTEVKGKLVFTTGTKVLSFNPVEGELQSMASLGNGNKIISLAYDKHNDIIFFSTQQSIFYIKNTKVYKLSDQYGGFLKFFQDGLIIFSPENNSMVRLVGISNQL</sequence>
<dbReference type="Proteomes" id="UP000076586">
    <property type="component" value="Unassembled WGS sequence"/>
</dbReference>
<dbReference type="STRING" id="681398.PJIAN_3457"/>
<accession>A0A170ZZA5</accession>
<dbReference type="AlphaFoldDB" id="A0A170ZZA5"/>
<evidence type="ECO:0000313" key="1">
    <source>
        <dbReference type="EMBL" id="GAT63143.1"/>
    </source>
</evidence>
<name>A0A170ZZA5_9BACT</name>
<reference evidence="2" key="2">
    <citation type="journal article" date="2017" name="Genome Announc.">
        <title>Draft genome sequence of Paludibacter jiangxiensis NM7(T), a propionate-producing fermentative bacterium.</title>
        <authorList>
            <person name="Qiu Y.-L."/>
            <person name="Tourlousse D.M."/>
            <person name="Matsuura N."/>
            <person name="Ohashi A."/>
            <person name="Sekiguchi Y."/>
        </authorList>
    </citation>
    <scope>NUCLEOTIDE SEQUENCE [LARGE SCALE GENOMIC DNA]</scope>
    <source>
        <strain evidence="2">NM7</strain>
    </source>
</reference>
<gene>
    <name evidence="1" type="ORF">PJIAN_3457</name>
</gene>
<keyword evidence="2" id="KW-1185">Reference proteome</keyword>
<dbReference type="EMBL" id="BDCR01000003">
    <property type="protein sequence ID" value="GAT63143.1"/>
    <property type="molecule type" value="Genomic_DNA"/>
</dbReference>
<reference evidence="2" key="1">
    <citation type="submission" date="2016-04" db="EMBL/GenBank/DDBJ databases">
        <title>Draft genome sequence of Paludibacter jiangxiensis strain NM7.</title>
        <authorList>
            <person name="Qiu Y."/>
            <person name="Matsuura N."/>
            <person name="Ohashi A."/>
            <person name="Tourlousse M.D."/>
            <person name="Sekiguchi Y."/>
        </authorList>
    </citation>
    <scope>NUCLEOTIDE SEQUENCE [LARGE SCALE GENOMIC DNA]</scope>
    <source>
        <strain evidence="2">NM7</strain>
    </source>
</reference>
<evidence type="ECO:0000313" key="2">
    <source>
        <dbReference type="Proteomes" id="UP000076586"/>
    </source>
</evidence>
<dbReference type="SUPFAM" id="SSF50998">
    <property type="entry name" value="Quinoprotein alcohol dehydrogenase-like"/>
    <property type="match status" value="1"/>
</dbReference>
<proteinExistence type="predicted"/>
<organism evidence="1 2">
    <name type="scientific">Paludibacter jiangxiensis</name>
    <dbReference type="NCBI Taxonomy" id="681398"/>
    <lineage>
        <taxon>Bacteria</taxon>
        <taxon>Pseudomonadati</taxon>
        <taxon>Bacteroidota</taxon>
        <taxon>Bacteroidia</taxon>
        <taxon>Bacteroidales</taxon>
        <taxon>Paludibacteraceae</taxon>
        <taxon>Paludibacter</taxon>
    </lineage>
</organism>
<comment type="caution">
    <text evidence="1">The sequence shown here is derived from an EMBL/GenBank/DDBJ whole genome shotgun (WGS) entry which is preliminary data.</text>
</comment>